<protein>
    <submittedName>
        <fullName evidence="4">Glycoside hydrolase</fullName>
    </submittedName>
</protein>
<dbReference type="InterPro" id="IPR048395">
    <property type="entry name" value="Glyco_hydro_31_C"/>
</dbReference>
<dbReference type="EMBL" id="WKMC01000126">
    <property type="protein sequence ID" value="MRZ52979.1"/>
    <property type="molecule type" value="Genomic_DNA"/>
</dbReference>
<dbReference type="SUPFAM" id="SSF51011">
    <property type="entry name" value="Glycosyl hydrolase domain"/>
    <property type="match status" value="1"/>
</dbReference>
<dbReference type="Proteomes" id="UP000441358">
    <property type="component" value="Unassembled WGS sequence"/>
</dbReference>
<dbReference type="AlphaFoldDB" id="A0A7K0HRQ4"/>
<evidence type="ECO:0000313" key="5">
    <source>
        <dbReference type="Proteomes" id="UP000441358"/>
    </source>
</evidence>
<accession>A0A7K0HRQ4</accession>
<feature type="non-terminal residue" evidence="4">
    <location>
        <position position="1"/>
    </location>
</feature>
<dbReference type="PANTHER" id="PTHR43053:SF4">
    <property type="entry name" value="MYOGENESIS-REGULATING GLYCOSIDASE"/>
    <property type="match status" value="1"/>
</dbReference>
<dbReference type="InterPro" id="IPR013780">
    <property type="entry name" value="Glyco_hydro_b"/>
</dbReference>
<evidence type="ECO:0000256" key="2">
    <source>
        <dbReference type="ARBA" id="ARBA00023295"/>
    </source>
</evidence>
<evidence type="ECO:0000256" key="1">
    <source>
        <dbReference type="ARBA" id="ARBA00022801"/>
    </source>
</evidence>
<dbReference type="Pfam" id="PF21365">
    <property type="entry name" value="Glyco_hydro_31_3rd"/>
    <property type="match status" value="1"/>
</dbReference>
<organism evidence="4 5">
    <name type="scientific">Parabacteroides distasonis</name>
    <dbReference type="NCBI Taxonomy" id="823"/>
    <lineage>
        <taxon>Bacteria</taxon>
        <taxon>Pseudomonadati</taxon>
        <taxon>Bacteroidota</taxon>
        <taxon>Bacteroidia</taxon>
        <taxon>Bacteroidales</taxon>
        <taxon>Tannerellaceae</taxon>
        <taxon>Parabacteroides</taxon>
    </lineage>
</organism>
<reference evidence="4 5" key="1">
    <citation type="journal article" date="2019" name="Nat. Med.">
        <title>A library of human gut bacterial isolates paired with longitudinal multiomics data enables mechanistic microbiome research.</title>
        <authorList>
            <person name="Poyet M."/>
            <person name="Groussin M."/>
            <person name="Gibbons S.M."/>
            <person name="Avila-Pacheco J."/>
            <person name="Jiang X."/>
            <person name="Kearney S.M."/>
            <person name="Perrotta A.R."/>
            <person name="Berdy B."/>
            <person name="Zhao S."/>
            <person name="Lieberman T.D."/>
            <person name="Swanson P.K."/>
            <person name="Smith M."/>
            <person name="Roesemann S."/>
            <person name="Alexander J.E."/>
            <person name="Rich S.A."/>
            <person name="Livny J."/>
            <person name="Vlamakis H."/>
            <person name="Clish C."/>
            <person name="Bullock K."/>
            <person name="Deik A."/>
            <person name="Scott J."/>
            <person name="Pierce K.A."/>
            <person name="Xavier R.J."/>
            <person name="Alm E.J."/>
        </authorList>
    </citation>
    <scope>NUCLEOTIDE SEQUENCE [LARGE SCALE GENOMIC DNA]</scope>
    <source>
        <strain evidence="4 5">BIOML-A32</strain>
    </source>
</reference>
<evidence type="ECO:0000313" key="4">
    <source>
        <dbReference type="EMBL" id="MRZ52979.1"/>
    </source>
</evidence>
<dbReference type="GO" id="GO:0016798">
    <property type="term" value="F:hydrolase activity, acting on glycosyl bonds"/>
    <property type="evidence" value="ECO:0007669"/>
    <property type="project" value="UniProtKB-KW"/>
</dbReference>
<name>A0A7K0HRQ4_PARDI</name>
<proteinExistence type="predicted"/>
<evidence type="ECO:0000259" key="3">
    <source>
        <dbReference type="Pfam" id="PF21365"/>
    </source>
</evidence>
<dbReference type="PANTHER" id="PTHR43053">
    <property type="entry name" value="GLYCOSIDASE FAMILY 31"/>
    <property type="match status" value="1"/>
</dbReference>
<keyword evidence="2" id="KW-0326">Glycosidase</keyword>
<dbReference type="Gene3D" id="3.20.20.80">
    <property type="entry name" value="Glycosidases"/>
    <property type="match status" value="1"/>
</dbReference>
<comment type="caution">
    <text evidence="4">The sequence shown here is derived from an EMBL/GenBank/DDBJ whole genome shotgun (WGS) entry which is preliminary data.</text>
</comment>
<dbReference type="Gene3D" id="2.60.40.1180">
    <property type="entry name" value="Golgi alpha-mannosidase II"/>
    <property type="match status" value="1"/>
</dbReference>
<dbReference type="SUPFAM" id="SSF51445">
    <property type="entry name" value="(Trans)glycosidases"/>
    <property type="match status" value="1"/>
</dbReference>
<feature type="domain" description="Glycosyl hydrolase family 31 C-terminal" evidence="3">
    <location>
        <begin position="79"/>
        <end position="155"/>
    </location>
</feature>
<dbReference type="InterPro" id="IPR017853">
    <property type="entry name" value="GH"/>
</dbReference>
<sequence length="159" mass="18302">MIGGGQFASFLGVDQTKLDQELIVRSCQVHALMPMMQFSVAPWRILDEKHLAICREYARLHEKMGAYILEQAYHAAKTGEPIIRHMEYAFPHQGFVDCKDQFMLGDRYLVAPVLTKEHTRKVMLPEGVWVDDTGKKFKGPKTIEVTAPLERLPWFEKVK</sequence>
<dbReference type="InterPro" id="IPR050985">
    <property type="entry name" value="Alpha-glycosidase_related"/>
</dbReference>
<keyword evidence="1 4" id="KW-0378">Hydrolase</keyword>
<gene>
    <name evidence="4" type="ORF">GKD66_22810</name>
</gene>